<proteinExistence type="predicted"/>
<name>A0A6M3JF21_9ZZZZ</name>
<organism evidence="2">
    <name type="scientific">viral metagenome</name>
    <dbReference type="NCBI Taxonomy" id="1070528"/>
    <lineage>
        <taxon>unclassified sequences</taxon>
        <taxon>metagenomes</taxon>
        <taxon>organismal metagenomes</taxon>
    </lineage>
</organism>
<feature type="compositionally biased region" description="Basic and acidic residues" evidence="1">
    <location>
        <begin position="86"/>
        <end position="96"/>
    </location>
</feature>
<dbReference type="EMBL" id="MT141650">
    <property type="protein sequence ID" value="QJA68799.1"/>
    <property type="molecule type" value="Genomic_DNA"/>
</dbReference>
<dbReference type="AlphaFoldDB" id="A0A6M3JF21"/>
<evidence type="ECO:0000256" key="1">
    <source>
        <dbReference type="SAM" id="MobiDB-lite"/>
    </source>
</evidence>
<protein>
    <submittedName>
        <fullName evidence="2">Uncharacterized protein</fullName>
    </submittedName>
</protein>
<feature type="region of interest" description="Disordered" evidence="1">
    <location>
        <begin position="76"/>
        <end position="96"/>
    </location>
</feature>
<reference evidence="2" key="1">
    <citation type="submission" date="2020-03" db="EMBL/GenBank/DDBJ databases">
        <title>The deep terrestrial virosphere.</title>
        <authorList>
            <person name="Holmfeldt K."/>
            <person name="Nilsson E."/>
            <person name="Simone D."/>
            <person name="Lopez-Fernandez M."/>
            <person name="Wu X."/>
            <person name="de Brujin I."/>
            <person name="Lundin D."/>
            <person name="Andersson A."/>
            <person name="Bertilsson S."/>
            <person name="Dopson M."/>
        </authorList>
    </citation>
    <scope>NUCLEOTIDE SEQUENCE</scope>
    <source>
        <strain evidence="2">MM415A05690</strain>
    </source>
</reference>
<gene>
    <name evidence="2" type="ORF">MM415A05690_0006</name>
</gene>
<evidence type="ECO:0000313" key="2">
    <source>
        <dbReference type="EMBL" id="QJA68799.1"/>
    </source>
</evidence>
<sequence length="96" mass="10608">MNDQMDTPIDPVAEQAMEESDGMADLRNALEEYDEACAIYVEAAGKAKGHKKEMEAAEMAVIALARRLAMPLPLFEDAEPNDGEFQPERASDEDTF</sequence>
<accession>A0A6M3JF21</accession>